<comment type="similarity">
    <text evidence="2">Belongs to the HAM1 NTPase family.</text>
</comment>
<evidence type="ECO:0000256" key="12">
    <source>
        <dbReference type="ARBA" id="ARBA00071289"/>
    </source>
</evidence>
<protein>
    <recommendedName>
        <fullName evidence="12">dITP/XTP pyrophosphatase</fullName>
        <ecNumber evidence="11">3.6.1.66</ecNumber>
    </recommendedName>
    <alternativeName>
        <fullName evidence="13">Non-canonical purine NTP pyrophosphatase</fullName>
    </alternativeName>
    <alternativeName>
        <fullName evidence="14">Non-standard purine NTP pyrophosphatase</fullName>
    </alternativeName>
    <alternativeName>
        <fullName evidence="16">Nucleoside-triphosphate diphosphatase</fullName>
    </alternativeName>
    <alternativeName>
        <fullName evidence="15">Nucleoside-triphosphate pyrophosphatase</fullName>
    </alternativeName>
</protein>
<dbReference type="EC" id="3.6.1.66" evidence="11"/>
<comment type="subunit">
    <text evidence="3">Homodimer.</text>
</comment>
<sequence length="157" mass="16846">MRETGSTFEDNAILKATTIAKVLNQSVLADDSGIEVDALNGMPGVLSARWAGSQKSDQANLNLLLSQLADVPIERRTARYVCVAAYADPAGEIKSTRGEWEGVVATAPVGSNGFGYDPIFYLPDLNKTVAELPEETKDSLSHRLHAFTRLAALIGQI</sequence>
<evidence type="ECO:0000256" key="10">
    <source>
        <dbReference type="ARBA" id="ARBA00052017"/>
    </source>
</evidence>
<dbReference type="Pfam" id="PF01725">
    <property type="entry name" value="Ham1p_like"/>
    <property type="match status" value="1"/>
</dbReference>
<reference evidence="17" key="1">
    <citation type="submission" date="2020-05" db="EMBL/GenBank/DDBJ databases">
        <authorList>
            <person name="Chiriac C."/>
            <person name="Salcher M."/>
            <person name="Ghai R."/>
            <person name="Kavagutti S V."/>
        </authorList>
    </citation>
    <scope>NUCLEOTIDE SEQUENCE</scope>
</reference>
<dbReference type="GO" id="GO:0009117">
    <property type="term" value="P:nucleotide metabolic process"/>
    <property type="evidence" value="ECO:0007669"/>
    <property type="project" value="UniProtKB-KW"/>
</dbReference>
<evidence type="ECO:0000256" key="6">
    <source>
        <dbReference type="ARBA" id="ARBA00022801"/>
    </source>
</evidence>
<dbReference type="EMBL" id="CAEZTT010000065">
    <property type="protein sequence ID" value="CAB4577225.1"/>
    <property type="molecule type" value="Genomic_DNA"/>
</dbReference>
<dbReference type="AlphaFoldDB" id="A0A6J6EPG2"/>
<dbReference type="GO" id="GO:0046872">
    <property type="term" value="F:metal ion binding"/>
    <property type="evidence" value="ECO:0007669"/>
    <property type="project" value="UniProtKB-KW"/>
</dbReference>
<dbReference type="GO" id="GO:0005829">
    <property type="term" value="C:cytosol"/>
    <property type="evidence" value="ECO:0007669"/>
    <property type="project" value="TreeGrafter"/>
</dbReference>
<dbReference type="GO" id="GO:0035870">
    <property type="term" value="F:dITP diphosphatase activity"/>
    <property type="evidence" value="ECO:0007669"/>
    <property type="project" value="UniProtKB-ARBA"/>
</dbReference>
<keyword evidence="4" id="KW-0479">Metal-binding</keyword>
<dbReference type="NCBIfam" id="TIGR00042">
    <property type="entry name" value="RdgB/HAM1 family non-canonical purine NTP pyrophosphatase"/>
    <property type="match status" value="1"/>
</dbReference>
<organism evidence="17">
    <name type="scientific">freshwater metagenome</name>
    <dbReference type="NCBI Taxonomy" id="449393"/>
    <lineage>
        <taxon>unclassified sequences</taxon>
        <taxon>metagenomes</taxon>
        <taxon>ecological metagenomes</taxon>
    </lineage>
</organism>
<evidence type="ECO:0000256" key="2">
    <source>
        <dbReference type="ARBA" id="ARBA00008023"/>
    </source>
</evidence>
<dbReference type="PANTHER" id="PTHR11067">
    <property type="entry name" value="INOSINE TRIPHOSPHATE PYROPHOSPHATASE/HAM1 PROTEIN"/>
    <property type="match status" value="1"/>
</dbReference>
<dbReference type="CDD" id="cd00515">
    <property type="entry name" value="HAM1"/>
    <property type="match status" value="1"/>
</dbReference>
<proteinExistence type="inferred from homology"/>
<comment type="catalytic activity">
    <reaction evidence="9">
        <text>dITP + H2O = dIMP + diphosphate + H(+)</text>
        <dbReference type="Rhea" id="RHEA:28342"/>
        <dbReference type="ChEBI" id="CHEBI:15377"/>
        <dbReference type="ChEBI" id="CHEBI:15378"/>
        <dbReference type="ChEBI" id="CHEBI:33019"/>
        <dbReference type="ChEBI" id="CHEBI:61194"/>
        <dbReference type="ChEBI" id="CHEBI:61382"/>
        <dbReference type="EC" id="3.6.1.66"/>
    </reaction>
</comment>
<accession>A0A6J6EPG2</accession>
<keyword evidence="8" id="KW-0546">Nucleotide metabolism</keyword>
<keyword evidence="6" id="KW-0378">Hydrolase</keyword>
<evidence type="ECO:0000313" key="17">
    <source>
        <dbReference type="EMBL" id="CAB4577225.1"/>
    </source>
</evidence>
<dbReference type="GO" id="GO:0009146">
    <property type="term" value="P:purine nucleoside triphosphate catabolic process"/>
    <property type="evidence" value="ECO:0007669"/>
    <property type="project" value="UniProtKB-ARBA"/>
</dbReference>
<gene>
    <name evidence="17" type="ORF">UFOPK1726_00646</name>
</gene>
<evidence type="ECO:0000256" key="5">
    <source>
        <dbReference type="ARBA" id="ARBA00022741"/>
    </source>
</evidence>
<comment type="cofactor">
    <cofactor evidence="1">
        <name>Mg(2+)</name>
        <dbReference type="ChEBI" id="CHEBI:18420"/>
    </cofactor>
</comment>
<evidence type="ECO:0000256" key="7">
    <source>
        <dbReference type="ARBA" id="ARBA00022842"/>
    </source>
</evidence>
<evidence type="ECO:0000256" key="15">
    <source>
        <dbReference type="ARBA" id="ARBA00083186"/>
    </source>
</evidence>
<evidence type="ECO:0000256" key="14">
    <source>
        <dbReference type="ARBA" id="ARBA00078805"/>
    </source>
</evidence>
<comment type="catalytic activity">
    <reaction evidence="10">
        <text>XTP + H2O = XMP + diphosphate + H(+)</text>
        <dbReference type="Rhea" id="RHEA:28610"/>
        <dbReference type="ChEBI" id="CHEBI:15377"/>
        <dbReference type="ChEBI" id="CHEBI:15378"/>
        <dbReference type="ChEBI" id="CHEBI:33019"/>
        <dbReference type="ChEBI" id="CHEBI:57464"/>
        <dbReference type="ChEBI" id="CHEBI:61314"/>
        <dbReference type="EC" id="3.6.1.66"/>
    </reaction>
</comment>
<evidence type="ECO:0000256" key="1">
    <source>
        <dbReference type="ARBA" id="ARBA00001946"/>
    </source>
</evidence>
<evidence type="ECO:0000256" key="13">
    <source>
        <dbReference type="ARBA" id="ARBA00075987"/>
    </source>
</evidence>
<dbReference type="InterPro" id="IPR029001">
    <property type="entry name" value="ITPase-like_fam"/>
</dbReference>
<evidence type="ECO:0000256" key="9">
    <source>
        <dbReference type="ARBA" id="ARBA00051875"/>
    </source>
</evidence>
<dbReference type="InterPro" id="IPR002637">
    <property type="entry name" value="RdgB/HAM1"/>
</dbReference>
<keyword evidence="7" id="KW-0460">Magnesium</keyword>
<dbReference type="Gene3D" id="3.90.950.10">
    <property type="match status" value="1"/>
</dbReference>
<dbReference type="PANTHER" id="PTHR11067:SF9">
    <property type="entry name" value="INOSINE TRIPHOSPHATE PYROPHOSPHATASE"/>
    <property type="match status" value="1"/>
</dbReference>
<dbReference type="GO" id="GO:0036220">
    <property type="term" value="F:ITP diphosphatase activity"/>
    <property type="evidence" value="ECO:0007669"/>
    <property type="project" value="UniProtKB-EC"/>
</dbReference>
<dbReference type="FunFam" id="3.90.950.10:FF:000001">
    <property type="entry name" value="dITP/XTP pyrophosphatase"/>
    <property type="match status" value="1"/>
</dbReference>
<evidence type="ECO:0000256" key="8">
    <source>
        <dbReference type="ARBA" id="ARBA00023080"/>
    </source>
</evidence>
<evidence type="ECO:0000256" key="4">
    <source>
        <dbReference type="ARBA" id="ARBA00022723"/>
    </source>
</evidence>
<dbReference type="GO" id="GO:0000166">
    <property type="term" value="F:nucleotide binding"/>
    <property type="evidence" value="ECO:0007669"/>
    <property type="project" value="UniProtKB-KW"/>
</dbReference>
<dbReference type="GO" id="GO:0036222">
    <property type="term" value="F:XTP diphosphatase activity"/>
    <property type="evidence" value="ECO:0007669"/>
    <property type="project" value="UniProtKB-ARBA"/>
</dbReference>
<evidence type="ECO:0000256" key="3">
    <source>
        <dbReference type="ARBA" id="ARBA00011738"/>
    </source>
</evidence>
<evidence type="ECO:0000256" key="16">
    <source>
        <dbReference type="ARBA" id="ARBA00083635"/>
    </source>
</evidence>
<dbReference type="SUPFAM" id="SSF52972">
    <property type="entry name" value="ITPase-like"/>
    <property type="match status" value="1"/>
</dbReference>
<evidence type="ECO:0000256" key="11">
    <source>
        <dbReference type="ARBA" id="ARBA00066468"/>
    </source>
</evidence>
<keyword evidence="5" id="KW-0547">Nucleotide-binding</keyword>
<name>A0A6J6EPG2_9ZZZZ</name>